<feature type="domain" description="Coenzyme Q-binding protein COQ10 START" evidence="2">
    <location>
        <begin position="10"/>
        <end position="108"/>
    </location>
</feature>
<dbReference type="PANTHER" id="PTHR33824:SF7">
    <property type="entry name" value="POLYKETIDE CYCLASE_DEHYDRASE AND LIPID TRANSPORT SUPERFAMILY PROTEIN"/>
    <property type="match status" value="1"/>
</dbReference>
<dbReference type="CDD" id="cd07817">
    <property type="entry name" value="SRPBCC_8"/>
    <property type="match status" value="1"/>
</dbReference>
<dbReference type="PANTHER" id="PTHR33824">
    <property type="entry name" value="POLYKETIDE CYCLASE/DEHYDRASE AND LIPID TRANSPORT SUPERFAMILY PROTEIN"/>
    <property type="match status" value="1"/>
</dbReference>
<dbReference type="SUPFAM" id="SSF55961">
    <property type="entry name" value="Bet v1-like"/>
    <property type="match status" value="1"/>
</dbReference>
<accession>A0A1H6A265</accession>
<protein>
    <submittedName>
        <fullName evidence="3">Polyketide cyclase / dehydrase and lipid transport</fullName>
    </submittedName>
</protein>
<name>A0A1H6A265_9ACTN</name>
<evidence type="ECO:0000313" key="4">
    <source>
        <dbReference type="Proteomes" id="UP000236754"/>
    </source>
</evidence>
<feature type="compositionally biased region" description="Basic and acidic residues" evidence="1">
    <location>
        <begin position="141"/>
        <end position="157"/>
    </location>
</feature>
<evidence type="ECO:0000313" key="3">
    <source>
        <dbReference type="EMBL" id="SEG42442.1"/>
    </source>
</evidence>
<dbReference type="OrthoDB" id="3695445at2"/>
<dbReference type="InterPro" id="IPR023393">
    <property type="entry name" value="START-like_dom_sf"/>
</dbReference>
<dbReference type="Proteomes" id="UP000236754">
    <property type="component" value="Unassembled WGS sequence"/>
</dbReference>
<dbReference type="Gene3D" id="3.30.530.20">
    <property type="match status" value="1"/>
</dbReference>
<keyword evidence="4" id="KW-1185">Reference proteome</keyword>
<evidence type="ECO:0000259" key="2">
    <source>
        <dbReference type="Pfam" id="PF03364"/>
    </source>
</evidence>
<proteinExistence type="predicted"/>
<dbReference type="Pfam" id="PF03364">
    <property type="entry name" value="Polyketide_cyc"/>
    <property type="match status" value="1"/>
</dbReference>
<dbReference type="AlphaFoldDB" id="A0A1H6A265"/>
<dbReference type="EMBL" id="FNVU01000005">
    <property type="protein sequence ID" value="SEG42442.1"/>
    <property type="molecule type" value="Genomic_DNA"/>
</dbReference>
<feature type="region of interest" description="Disordered" evidence="1">
    <location>
        <begin position="141"/>
        <end position="170"/>
    </location>
</feature>
<gene>
    <name evidence="3" type="ORF">SAMN05216223_105104</name>
</gene>
<evidence type="ECO:0000256" key="1">
    <source>
        <dbReference type="SAM" id="MobiDB-lite"/>
    </source>
</evidence>
<sequence length="170" mass="19527">MSTIEDYVDVRVPVRTAYNQWTQFESFPRFMHGVVRVERSQATLIHWVTRHGGVTREFDAEVVEQRPDERIAWRSLDSPTHSGEVRFHPRGEGETRVTLRLEFSPAGLVDWAGASSGVLRRRVHGNLECFKQFIEGHGRETGEWRGEITESRVRPDSGQECPRVPSWPSG</sequence>
<dbReference type="InterPro" id="IPR047137">
    <property type="entry name" value="ORF3"/>
</dbReference>
<organism evidence="3 4">
    <name type="scientific">Actinacidiphila yanglinensis</name>
    <dbReference type="NCBI Taxonomy" id="310779"/>
    <lineage>
        <taxon>Bacteria</taxon>
        <taxon>Bacillati</taxon>
        <taxon>Actinomycetota</taxon>
        <taxon>Actinomycetes</taxon>
        <taxon>Kitasatosporales</taxon>
        <taxon>Streptomycetaceae</taxon>
        <taxon>Actinacidiphila</taxon>
    </lineage>
</organism>
<dbReference type="InterPro" id="IPR005031">
    <property type="entry name" value="COQ10_START"/>
</dbReference>
<dbReference type="RefSeq" id="WP_103885941.1">
    <property type="nucleotide sequence ID" value="NZ_FNVU01000005.1"/>
</dbReference>
<reference evidence="3 4" key="1">
    <citation type="submission" date="2016-10" db="EMBL/GenBank/DDBJ databases">
        <authorList>
            <person name="de Groot N.N."/>
        </authorList>
    </citation>
    <scope>NUCLEOTIDE SEQUENCE [LARGE SCALE GENOMIC DNA]</scope>
    <source>
        <strain evidence="3 4">CGMCC 4.2023</strain>
    </source>
</reference>